<feature type="transmembrane region" description="Helical" evidence="5">
    <location>
        <begin position="249"/>
        <end position="270"/>
    </location>
</feature>
<feature type="transmembrane region" description="Helical" evidence="5">
    <location>
        <begin position="401"/>
        <end position="421"/>
    </location>
</feature>
<feature type="domain" description="Amino acid permease/ SLC12A" evidence="6">
    <location>
        <begin position="53"/>
        <end position="408"/>
    </location>
</feature>
<feature type="transmembrane region" description="Helical" evidence="5">
    <location>
        <begin position="164"/>
        <end position="189"/>
    </location>
</feature>
<dbReference type="PIRSF" id="PIRSF006060">
    <property type="entry name" value="AA_transporter"/>
    <property type="match status" value="1"/>
</dbReference>
<dbReference type="Gene3D" id="1.20.1740.10">
    <property type="entry name" value="Amino acid/polyamine transporter I"/>
    <property type="match status" value="1"/>
</dbReference>
<evidence type="ECO:0000256" key="1">
    <source>
        <dbReference type="ARBA" id="ARBA00004141"/>
    </source>
</evidence>
<feature type="transmembrane region" description="Helical" evidence="5">
    <location>
        <begin position="33"/>
        <end position="50"/>
    </location>
</feature>
<evidence type="ECO:0000256" key="2">
    <source>
        <dbReference type="ARBA" id="ARBA00022692"/>
    </source>
</evidence>
<feature type="transmembrane region" description="Helical" evidence="5">
    <location>
        <begin position="138"/>
        <end position="157"/>
    </location>
</feature>
<comment type="caution">
    <text evidence="7">The sequence shown here is derived from an EMBL/GenBank/DDBJ whole genome shotgun (WGS) entry which is preliminary data.</text>
</comment>
<accession>A0A2A5IMM4</accession>
<dbReference type="OrthoDB" id="9762947at2"/>
<gene>
    <name evidence="7" type="ORF">CEY02_18755</name>
</gene>
<organism evidence="7 8">
    <name type="scientific">Bacillus pumilus</name>
    <name type="common">Bacillus mesentericus</name>
    <dbReference type="NCBI Taxonomy" id="1408"/>
    <lineage>
        <taxon>Bacteria</taxon>
        <taxon>Bacillati</taxon>
        <taxon>Bacillota</taxon>
        <taxon>Bacilli</taxon>
        <taxon>Bacillales</taxon>
        <taxon>Bacillaceae</taxon>
        <taxon>Bacillus</taxon>
    </lineage>
</organism>
<evidence type="ECO:0000256" key="5">
    <source>
        <dbReference type="SAM" id="Phobius"/>
    </source>
</evidence>
<dbReference type="InterPro" id="IPR004841">
    <property type="entry name" value="AA-permease/SLC12A_dom"/>
</dbReference>
<dbReference type="AlphaFoldDB" id="A0A2A5IMM4"/>
<evidence type="ECO:0000313" key="7">
    <source>
        <dbReference type="EMBL" id="PCK18588.1"/>
    </source>
</evidence>
<dbReference type="PANTHER" id="PTHR42770">
    <property type="entry name" value="AMINO ACID TRANSPORTER-RELATED"/>
    <property type="match status" value="1"/>
</dbReference>
<feature type="transmembrane region" description="Helical" evidence="5">
    <location>
        <begin position="368"/>
        <end position="389"/>
    </location>
</feature>
<reference evidence="7 8" key="1">
    <citation type="submission" date="2017-06" db="EMBL/GenBank/DDBJ databases">
        <title>Draft Genome Sequence of Bacillus sp Strain 36R Isolated from saline sediment at Atanasia, Sonora, Mexico.</title>
        <authorList>
            <person name="Sanchez Diaz R."/>
            <person name="Quiroz Macias M.E."/>
            <person name="Ibarra Gamez J.C."/>
            <person name="Enciso Ibarra J."/>
            <person name="Gomez Gil B."/>
            <person name="Galaviz Silva L."/>
        </authorList>
    </citation>
    <scope>NUCLEOTIDE SEQUENCE [LARGE SCALE GENOMIC DNA]</scope>
    <source>
        <strain evidence="7 8">36R_ATNSAL</strain>
    </source>
</reference>
<keyword evidence="3 5" id="KW-1133">Transmembrane helix</keyword>
<evidence type="ECO:0000259" key="6">
    <source>
        <dbReference type="Pfam" id="PF00324"/>
    </source>
</evidence>
<dbReference type="Proteomes" id="UP000228754">
    <property type="component" value="Unassembled WGS sequence"/>
</dbReference>
<feature type="transmembrane region" description="Helical" evidence="5">
    <location>
        <begin position="99"/>
        <end position="118"/>
    </location>
</feature>
<sequence length="462" mass="49935">MATFQRRYPLGMKSNNTPPDSSGLKKVMRTRDLVIFGMVFMAPVSAQTLFAELSSVSSNHAVLSYLVALAAMFFTALSYGKMAGTFSSAGSTYSYTAKAIHPIAGFIAGWGILLDYLLMPILLCKLSAVYALELFPGVPFWVMLLVFFLPVTISNFLGAAISSIVNIIMTAIMIISLLLFVSFAIKHISGTDGMQGIFTFEGLYQADTFSFQAMMSGASIAVLSYLGFDAVTTMAEDSTVKGKMVGRAAVIALFMSAFLYCIQAYFATLITQTVGTFKSPDTAFFEIAQTVGGNSLALLVTLVISISGISTALAGQASASRIIFSMARDKRLPASFSKLHPRFKTPYISILTLAVLGYLGAVCIPLSIVYTIMVFGGLIGFICVNLSVISEFSIKRRKMMGLGFFSHFLFPAIGFLISTYILFSMDVIGKTVGVLWLIFGLVILGLTENGIKIKEISIDEFQ</sequence>
<dbReference type="GO" id="GO:0016020">
    <property type="term" value="C:membrane"/>
    <property type="evidence" value="ECO:0007669"/>
    <property type="project" value="UniProtKB-SubCell"/>
</dbReference>
<feature type="transmembrane region" description="Helical" evidence="5">
    <location>
        <begin position="62"/>
        <end position="79"/>
    </location>
</feature>
<dbReference type="PANTHER" id="PTHR42770:SF16">
    <property type="entry name" value="AMINO ACID PERMEASE"/>
    <property type="match status" value="1"/>
</dbReference>
<evidence type="ECO:0000256" key="4">
    <source>
        <dbReference type="ARBA" id="ARBA00023136"/>
    </source>
</evidence>
<proteinExistence type="predicted"/>
<feature type="transmembrane region" description="Helical" evidence="5">
    <location>
        <begin position="209"/>
        <end position="228"/>
    </location>
</feature>
<evidence type="ECO:0000256" key="3">
    <source>
        <dbReference type="ARBA" id="ARBA00022989"/>
    </source>
</evidence>
<keyword evidence="2 5" id="KW-0812">Transmembrane</keyword>
<feature type="transmembrane region" description="Helical" evidence="5">
    <location>
        <begin position="296"/>
        <end position="324"/>
    </location>
</feature>
<dbReference type="EMBL" id="NKHG01000118">
    <property type="protein sequence ID" value="PCK18588.1"/>
    <property type="molecule type" value="Genomic_DNA"/>
</dbReference>
<protein>
    <submittedName>
        <fullName evidence="7">Amino acid permease</fullName>
    </submittedName>
</protein>
<keyword evidence="4 5" id="KW-0472">Membrane</keyword>
<feature type="transmembrane region" description="Helical" evidence="5">
    <location>
        <begin position="427"/>
        <end position="446"/>
    </location>
</feature>
<name>A0A2A5IMM4_BACPU</name>
<feature type="transmembrane region" description="Helical" evidence="5">
    <location>
        <begin position="345"/>
        <end position="362"/>
    </location>
</feature>
<comment type="subcellular location">
    <subcellularLocation>
        <location evidence="1">Membrane</location>
        <topology evidence="1">Multi-pass membrane protein</topology>
    </subcellularLocation>
</comment>
<dbReference type="InterPro" id="IPR050367">
    <property type="entry name" value="APC_superfamily"/>
</dbReference>
<evidence type="ECO:0000313" key="8">
    <source>
        <dbReference type="Proteomes" id="UP000228754"/>
    </source>
</evidence>
<dbReference type="Pfam" id="PF00324">
    <property type="entry name" value="AA_permease"/>
    <property type="match status" value="1"/>
</dbReference>
<dbReference type="GO" id="GO:0055085">
    <property type="term" value="P:transmembrane transport"/>
    <property type="evidence" value="ECO:0007669"/>
    <property type="project" value="InterPro"/>
</dbReference>